<dbReference type="GO" id="GO:0005730">
    <property type="term" value="C:nucleolus"/>
    <property type="evidence" value="ECO:0007669"/>
    <property type="project" value="TreeGrafter"/>
</dbReference>
<evidence type="ECO:0000259" key="24">
    <source>
        <dbReference type="PROSITE" id="PS50089"/>
    </source>
</evidence>
<dbReference type="GO" id="GO:0006511">
    <property type="term" value="P:ubiquitin-dependent protein catabolic process"/>
    <property type="evidence" value="ECO:0007669"/>
    <property type="project" value="TreeGrafter"/>
</dbReference>
<feature type="region of interest" description="Disordered" evidence="23">
    <location>
        <begin position="29"/>
        <end position="155"/>
    </location>
</feature>
<keyword evidence="17" id="KW-0067">ATP-binding</keyword>
<comment type="similarity">
    <text evidence="5">Belongs to the AAA ATPase family.</text>
</comment>
<feature type="compositionally biased region" description="Polar residues" evidence="23">
    <location>
        <begin position="219"/>
        <end position="228"/>
    </location>
</feature>
<feature type="compositionally biased region" description="Acidic residues" evidence="23">
    <location>
        <begin position="130"/>
        <end position="147"/>
    </location>
</feature>
<dbReference type="InterPro" id="IPR046439">
    <property type="entry name" value="ZF_RZ_dom"/>
</dbReference>
<evidence type="ECO:0000256" key="22">
    <source>
        <dbReference type="PROSITE-ProRule" id="PRU00175"/>
    </source>
</evidence>
<comment type="subcellular location">
    <subcellularLocation>
        <location evidence="3">Cytoplasm</location>
        <location evidence="3">Cytosol</location>
    </subcellularLocation>
    <subcellularLocation>
        <location evidence="2">Lipid droplet</location>
    </subcellularLocation>
</comment>
<dbReference type="GO" id="GO:0061630">
    <property type="term" value="F:ubiquitin protein ligase activity"/>
    <property type="evidence" value="ECO:0007669"/>
    <property type="project" value="UniProtKB-EC"/>
</dbReference>
<evidence type="ECO:0000256" key="12">
    <source>
        <dbReference type="ARBA" id="ARBA00022741"/>
    </source>
</evidence>
<dbReference type="Gene3D" id="3.30.40.10">
    <property type="entry name" value="Zinc/RING finger domain, C3HC4 (zinc finger)"/>
    <property type="match status" value="1"/>
</dbReference>
<dbReference type="GO" id="GO:0006629">
    <property type="term" value="P:lipid metabolic process"/>
    <property type="evidence" value="ECO:0007669"/>
    <property type="project" value="UniProtKB-KW"/>
</dbReference>
<protein>
    <recommendedName>
        <fullName evidence="6">RING-type E3 ubiquitin transferase</fullName>
        <ecNumber evidence="6">2.3.2.27</ecNumber>
    </recommendedName>
</protein>
<evidence type="ECO:0000256" key="10">
    <source>
        <dbReference type="ARBA" id="ARBA00022679"/>
    </source>
</evidence>
<evidence type="ECO:0000256" key="15">
    <source>
        <dbReference type="ARBA" id="ARBA00022801"/>
    </source>
</evidence>
<dbReference type="PANTHER" id="PTHR22605:SF18">
    <property type="entry name" value="E3 UBIQUITIN-PROTEIN LIGASE RNF213-ALPHA"/>
    <property type="match status" value="1"/>
</dbReference>
<dbReference type="FunFam" id="3.40.50.300:FF:000804">
    <property type="entry name" value="E3 ubiquitin-protein ligase RNF213"/>
    <property type="match status" value="1"/>
</dbReference>
<dbReference type="GO" id="GO:0005829">
    <property type="term" value="C:cytosol"/>
    <property type="evidence" value="ECO:0007669"/>
    <property type="project" value="UniProtKB-SubCell"/>
</dbReference>
<feature type="compositionally biased region" description="Basic and acidic residues" evidence="23">
    <location>
        <begin position="276"/>
        <end position="295"/>
    </location>
</feature>
<dbReference type="InterPro" id="IPR027417">
    <property type="entry name" value="P-loop_NTPase"/>
</dbReference>
<dbReference type="InterPro" id="IPR013083">
    <property type="entry name" value="Znf_RING/FYVE/PHD"/>
</dbReference>
<keyword evidence="11" id="KW-0479">Metal-binding</keyword>
<keyword evidence="13 22" id="KW-0863">Zinc-finger</keyword>
<feature type="compositionally biased region" description="Basic residues" evidence="23">
    <location>
        <begin position="81"/>
        <end position="95"/>
    </location>
</feature>
<dbReference type="Pfam" id="PF20173">
    <property type="entry name" value="ZnF_RZ-type"/>
    <property type="match status" value="1"/>
</dbReference>
<dbReference type="GO" id="GO:0005811">
    <property type="term" value="C:lipid droplet"/>
    <property type="evidence" value="ECO:0007669"/>
    <property type="project" value="UniProtKB-SubCell"/>
</dbReference>
<evidence type="ECO:0000256" key="6">
    <source>
        <dbReference type="ARBA" id="ARBA00012483"/>
    </source>
</evidence>
<feature type="compositionally biased region" description="Basic and acidic residues" evidence="23">
    <location>
        <begin position="104"/>
        <end position="122"/>
    </location>
</feature>
<evidence type="ECO:0000256" key="21">
    <source>
        <dbReference type="ARBA" id="ARBA00048778"/>
    </source>
</evidence>
<keyword evidence="19" id="KW-0443">Lipid metabolism</keyword>
<dbReference type="GO" id="GO:0016887">
    <property type="term" value="F:ATP hydrolysis activity"/>
    <property type="evidence" value="ECO:0007669"/>
    <property type="project" value="InterPro"/>
</dbReference>
<name>A0A6G1QBW2_CHAAH</name>
<feature type="domain" description="RING-type" evidence="24">
    <location>
        <begin position="4013"/>
        <end position="4051"/>
    </location>
</feature>
<evidence type="ECO:0000256" key="5">
    <source>
        <dbReference type="ARBA" id="ARBA00006914"/>
    </source>
</evidence>
<evidence type="ECO:0000259" key="25">
    <source>
        <dbReference type="PROSITE" id="PS51981"/>
    </source>
</evidence>
<dbReference type="InterPro" id="IPR001841">
    <property type="entry name" value="Znf_RING"/>
</dbReference>
<evidence type="ECO:0000256" key="9">
    <source>
        <dbReference type="ARBA" id="ARBA00022677"/>
    </source>
</evidence>
<evidence type="ECO:0000256" key="11">
    <source>
        <dbReference type="ARBA" id="ARBA00022723"/>
    </source>
</evidence>
<proteinExistence type="inferred from homology"/>
<feature type="compositionally biased region" description="Basic and acidic residues" evidence="23">
    <location>
        <begin position="348"/>
        <end position="362"/>
    </location>
</feature>
<evidence type="ECO:0000256" key="3">
    <source>
        <dbReference type="ARBA" id="ARBA00004514"/>
    </source>
</evidence>
<dbReference type="Pfam" id="PF13920">
    <property type="entry name" value="zf-C3HC4_3"/>
    <property type="match status" value="1"/>
</dbReference>
<keyword evidence="20" id="KW-0511">Multifunctional enzyme</keyword>
<comment type="catalytic activity">
    <reaction evidence="1">
        <text>S-ubiquitinyl-[E2 ubiquitin-conjugating enzyme]-L-cysteine + [acceptor protein]-L-lysine = [E2 ubiquitin-conjugating enzyme]-L-cysteine + N(6)-ubiquitinyl-[acceptor protein]-L-lysine.</text>
        <dbReference type="EC" id="2.3.2.27"/>
    </reaction>
</comment>
<dbReference type="PROSITE" id="PS50089">
    <property type="entry name" value="ZF_RING_2"/>
    <property type="match status" value="1"/>
</dbReference>
<organism evidence="26 27">
    <name type="scientific">Channa argus</name>
    <name type="common">Northern snakehead</name>
    <name type="synonym">Ophicephalus argus</name>
    <dbReference type="NCBI Taxonomy" id="215402"/>
    <lineage>
        <taxon>Eukaryota</taxon>
        <taxon>Metazoa</taxon>
        <taxon>Chordata</taxon>
        <taxon>Craniata</taxon>
        <taxon>Vertebrata</taxon>
        <taxon>Euteleostomi</taxon>
        <taxon>Actinopterygii</taxon>
        <taxon>Neopterygii</taxon>
        <taxon>Teleostei</taxon>
        <taxon>Neoteleostei</taxon>
        <taxon>Acanthomorphata</taxon>
        <taxon>Anabantaria</taxon>
        <taxon>Anabantiformes</taxon>
        <taxon>Channoidei</taxon>
        <taxon>Channidae</taxon>
        <taxon>Channa</taxon>
    </lineage>
</organism>
<evidence type="ECO:0000256" key="17">
    <source>
        <dbReference type="ARBA" id="ARBA00022840"/>
    </source>
</evidence>
<dbReference type="PROSITE" id="PS51981">
    <property type="entry name" value="ZF_RZ"/>
    <property type="match status" value="1"/>
</dbReference>
<feature type="compositionally biased region" description="Polar residues" evidence="23">
    <location>
        <begin position="328"/>
        <end position="342"/>
    </location>
</feature>
<dbReference type="GO" id="GO:0002040">
    <property type="term" value="P:sprouting angiogenesis"/>
    <property type="evidence" value="ECO:0007669"/>
    <property type="project" value="TreeGrafter"/>
</dbReference>
<feature type="compositionally biased region" description="Basic and acidic residues" evidence="23">
    <location>
        <begin position="63"/>
        <end position="75"/>
    </location>
</feature>
<dbReference type="PROSITE" id="PS00518">
    <property type="entry name" value="ZF_RING_1"/>
    <property type="match status" value="1"/>
</dbReference>
<keyword evidence="16" id="KW-0862">Zinc</keyword>
<dbReference type="FunFam" id="3.40.50.300:FF:000491">
    <property type="entry name" value="E3 ubiquitin-protein ligase RNF213"/>
    <property type="match status" value="1"/>
</dbReference>
<evidence type="ECO:0000256" key="4">
    <source>
        <dbReference type="ARBA" id="ARBA00004906"/>
    </source>
</evidence>
<feature type="compositionally biased region" description="Polar residues" evidence="23">
    <location>
        <begin position="265"/>
        <end position="274"/>
    </location>
</feature>
<dbReference type="GO" id="GO:0002376">
    <property type="term" value="P:immune system process"/>
    <property type="evidence" value="ECO:0007669"/>
    <property type="project" value="UniProtKB-KW"/>
</dbReference>
<evidence type="ECO:0000256" key="23">
    <source>
        <dbReference type="SAM" id="MobiDB-lite"/>
    </source>
</evidence>
<reference evidence="26 27" key="1">
    <citation type="submission" date="2019-02" db="EMBL/GenBank/DDBJ databases">
        <title>Opniocepnalus argus genome.</title>
        <authorList>
            <person name="Zhou C."/>
            <person name="Xiao S."/>
        </authorList>
    </citation>
    <scope>NUCLEOTIDE SEQUENCE [LARGE SCALE GENOMIC DNA]</scope>
    <source>
        <strain evidence="26">OARG1902GOOAL</strain>
        <tissue evidence="26">Muscle</tissue>
    </source>
</reference>
<dbReference type="Gene3D" id="3.40.50.300">
    <property type="entry name" value="P-loop containing nucleotide triphosphate hydrolases"/>
    <property type="match status" value="2"/>
</dbReference>
<keyword evidence="7" id="KW-0963">Cytoplasm</keyword>
<keyword evidence="12" id="KW-0547">Nucleotide-binding</keyword>
<dbReference type="InterPro" id="IPR003593">
    <property type="entry name" value="AAA+_ATPase"/>
</dbReference>
<dbReference type="SMART" id="SM00184">
    <property type="entry name" value="RING"/>
    <property type="match status" value="1"/>
</dbReference>
<dbReference type="InterPro" id="IPR017907">
    <property type="entry name" value="Znf_RING_CS"/>
</dbReference>
<dbReference type="EC" id="2.3.2.27" evidence="6"/>
<keyword evidence="10" id="KW-0808">Transferase</keyword>
<dbReference type="GO" id="GO:0005524">
    <property type="term" value="F:ATP binding"/>
    <property type="evidence" value="ECO:0007669"/>
    <property type="project" value="UniProtKB-KW"/>
</dbReference>
<dbReference type="SUPFAM" id="SSF52540">
    <property type="entry name" value="P-loop containing nucleoside triphosphate hydrolases"/>
    <property type="match status" value="2"/>
</dbReference>
<evidence type="ECO:0000313" key="27">
    <source>
        <dbReference type="Proteomes" id="UP000503349"/>
    </source>
</evidence>
<feature type="compositionally biased region" description="Polar residues" evidence="23">
    <location>
        <begin position="244"/>
        <end position="257"/>
    </location>
</feature>
<dbReference type="SMART" id="SM00382">
    <property type="entry name" value="AAA"/>
    <property type="match status" value="2"/>
</dbReference>
<feature type="compositionally biased region" description="Polar residues" evidence="23">
    <location>
        <begin position="307"/>
        <end position="320"/>
    </location>
</feature>
<feature type="compositionally biased region" description="Low complexity" evidence="23">
    <location>
        <begin position="229"/>
        <end position="243"/>
    </location>
</feature>
<evidence type="ECO:0000256" key="14">
    <source>
        <dbReference type="ARBA" id="ARBA00022786"/>
    </source>
</evidence>
<evidence type="ECO:0000256" key="2">
    <source>
        <dbReference type="ARBA" id="ARBA00004502"/>
    </source>
</evidence>
<sequence length="5224" mass="597315">MQCSKCGHNIVENTARFCSTCGQRLIEQSSNIQDVESQPKPLVADVEGTAEKSVSKKNGPPADSKDNKSSKRPNDEVVLNPKKKKKKKRKNKKKKDSSMSVDQDLSHSDLSHVSVGDKEGKRTQVQIESTDGENSDSAMDETPDSLQDEFSSQENSSCFLAVNSTAAALEDIQVDQSALEIEDSTRTKSHEAPDKSKDWESNLQKSTPHDTLKTAPADTPSQSPVTADSKSTTSQSGSGKQTKATNPKEPQTDINSSKNEKKDPQSTLDQNANEDPNLKEKQTKQEGKGQQEQKQKQAVPGGPTMVSGPQASSKADSKGSSVDPAPSEVQQSGSRQDSTPAQTSASEKGSKTKKKDETKPKTTAEPPPKRVTSNQTIAAHDRLTIYFHAVLSKDFKFDPSEDRIFVRAGSCIGTWKENATELNVTRSLGEHGFLVEGCLTANKSKAESVSIPYKYVIYRHKNMVYEYEHIYKLDTQHITNRCLFVKSFLVSDDGDWHQYDDIICAAETSKTMLTRIKDKIFQEQRTSLIKGREIAGNIMLETIFDLLRSWTDINLKSFQIQLSQFFHVYREPFVYEEREKKWSSLNYGEEEVRKMLKEFMFKNVIPQLLKDGDGKSYYIQDSLRAAVIMLYVWKQYQLRLENPELHRLCSALCLPKLDRNGFIKYWTDFSQHVAVLKSLPDMLGYLVNSVIKAGMPRWILVLPLLHLLKGTAKPFEELTSRNLKYGPSWAGLPCLYASTFTNMNSQERKALVNVMKSQSHLMEVDALLVRSFLYLMSLDDLMECLISFNTELLDILHLLTNKAPQDISYSNFETVFDLLSHIQGNLIEERYSEFTEDYRRECLAVAVRLLQKICKGVRQASYNQKYSNIPIACVNLIASISDFSHRKKQQEAKEGEKENQYAEPLISEATAIVRDWISSSFRQGLLSSGLTSLYQVEATEEIEMWNNIIGIQFKNDDCTKKWRQTFTRDFEGKYKKESTLNQIEFYCTKMEELSASHPHVAASIERCALDAVTSLCQSKSEAKLLERLKTKWESGKFGKLISTIIQKSWPRDHQGNYQEVEGVILQHLLSWTAAKDIFQLHGAKEMPIEKLSEDARDRIAIAISSFTAINKQLVHGNIKINLLSIILKRKDAFLELLKIDCLSENEQYKDNAKMRRLLQRRQDEVEAVYHEKKLVDVFLTMSHKLEEHMTVNVAEIEDSQQVNIEETPLDHFMEVHQFDQLPSSMAGVVTYFSLDEETRKMAEVLYNFRDSFLFKMCWEKQAKILALEQMEDDEHDEHKVVDINATPEIIYEEIFLPCFNDYQNIYTCLKNGSISLEKVNQLFKAYKGRYEELTQDLDIMCRIDKSTEKQWIHTRVEQIEQYHELHLAVASAEVIMMVKETLCLQGDFRVLETLTKANHADFQKEELNRIDNNLMQVKKVLVDITEPRRLCLKELDLRGHFVKWVKDALEDINELKVFVDLASISAGENDMDVDRVACFHDAVLGYSSLLYELKPDSGFPAFKEVLGKLWRALENDSNLPKKLRDSARHLEWLKTVKDSHGSVELSSLSLASAINNKGTYLINAQKVKTLSLDSALKLQIPEEHDEGLDMRYYSLEDLRELQNKLMLMSGKGDQGQNEVDRFAEVFANVQRLAEAFIALHIAGNPLFRQWEAQISCCLNGEEPAIMMDFNMGSILSVVIVEGNIEERLPELCRKMEKCLDFWMDFIDKQRFQYYYLNYYTAEQIVYLCSKLTQQNVTTLEDQVLMMLSFVKPNCMSSDLRQAWHKLQYEILTKPQEKNEDIEFQTFVVVPSNEVGDPGFTRELDSLPSLVEKANGLQKFDLIWNAYMKDMKNFLPHILDTKSLGQLLEILANEDESAETEEDICFDNTGNFIMRQLPQGLVPGTPNLIVCPHNEVLTTCISIYMSSKNETLPTYDEVLLCSSSTPYEHVELFLRRCLSTGYRGEKIYSLLYGDLLSYDVSCKVENFFQRMKIQSRKDYRLVLICSSEREHTYLPSAFSQYRLHMVPQESLASIQSYLQKHFTVPSDQCSAAAVFKDRLCVGVVSSKRAGVGKSLYIKRLYEKLKLLSKKPSMMKCIRLIEPKVDEDVIVQSLLDTPKRNELTVFHFDVTSSVQKGLHDFLFKLLILRYLMDSEGKMWKCSDKQLYVIEILEPTIKSTRNTFQQAQPVKSAFTDVFPNIFCRPPKEVLMVEMSKLEDTIIISADDPLMDNEEFKSAAFQRPYQYLTRFHNHKDLDTFTYQGVEGSHVECLQMLLMYCGIMDPSWAELRNFSWFLNLQLQDCETSVFCDATFTGDTLTGFKTFVVDFMILMAKDFATPSLSISDQSPGRLEMDLTGVRDEDLAPFLIRKRWETEPHPYIFFNDDHISMTFIGFHLQPNGQNSVDAIDPTSGRVIKNNVMTRALYEGLQLQRVPFNIDFDRLPRGEKIERICNVLGIQWPLDPDETFELTTDNILKMLAIHMRFRCGIPVIIMGETGCGKTRLIKFLCELQRSGVATENMKLVKVHGGTTSEVIYTKVREAESIAAINKQDYGFDSVLFFDEANTTEAISSIKEVLCDKTLKGESLETNCGLQIIAACNPYRKHTDEMIQRLESAGLGYRVRAEETDEKLGSIPLRQLVYRVQALPPSMIPLVWDFGQLNDHTEKIYIQQIVERVVENNAINSSYTEWITDVLSASQKYMRARKDECSFVSLRDVERCMLTFVWFYDNHAMFFAELEEFERKQQRDENERHLRPSESRDPVLWSLVMAIGVCYHGCLEKKDKYRKKISKSLPPLYNPTKIMQEISIMQDLLLSGVPMGDTIAKNHALKENVFMMVLCIELRIPLFLVGKPGSSKSLSKTLVADAMQGQAAHSDLFKRLKQIHLVSFQCSPHSTPEGIINTFKQCGRFQEGKNLNEYISVVVLDEIGLAEDSPKMPLKTLHPLLEEGCIDDEPLPHKKVGFIGISNWALDPAKMNRGIFVSRGDPDERELIESAKGICSSDAVVLERVRDFFQPFARAYLNICRKQGKGFFGLRDYYSLIKMIFAVGKASQRKPTAEETVKAVLRNFSGKDDVDAVAVFTNRPPNLESISAIEFVRENIQAVGQEEECRYLLVLTKNYAALQILQQTFFSESGQPEIIFGSSFPKDQEYTQICRNINRVKICMETGQTIVLLNLQNLYESLYDALNQYYVCLGGQKYVDLGLGTHRVKCRVHKDFRLIVIEEREVVYKQFPIPLINRLEKHYLDIQTVLKTEQKRMVDELETWVKLFVSLSSQHAPISRTYKYHPPDVFIGYHSDTCASVVLQVIEKQNNSLEISEPEGTVLDEAKVTLLKCATPDSVVRLDCTSLPKIESEHLARVYFEELNNNCLADYIVAHTRQEAYYRSSFTEVTTFSRLLTASDLEPLEQILHCVELLSLQQFDTEHSYLKKIRNFLTSEMKSSNAGICSKILIIQCDFDEVSHSSNLIASAKYSSINEINKITQENMGCKVFVYFITRLPRMEGGTSYVGFHGGPWRSVHIDDLRQSRDIVSDIKALQTMTISQMFETKTNQPEYMELDEMYTENDQEEAEENDRVNVLDTTALLQSCVHSAVGMLRDQVESGLRSTQRVELLLTLFSDSDEIKGEFLQTVKRHLHSLLATHDGNTFKSNWVTKEASNIDALQEGGTFRNTLWKRVQAVVFPLLAQLVSVIDRDQNMDILLDTKCGESVKRLWLDIFSNDKLLEIPQVPLNHNSETTTILVQNYISQDKIMSCSMPFSWRIKDYLEELWVHALQHEGQTQQELEKFFWKTPLGRYIAKSDPEMQTEFFQRYLQDFISMTMNVTCQEALELLCGALNCCVNELRLQFRETETVASLPLVHAAYHMFKNRLQNLSRMICIEPQVIQDLLRKLHGSGSDELVLDVYAAFACVEYLEPRVLETDDQRQTWLRQVKKLQVPIELICSEDSMRHYGERTKALVCRVQAGWNRIFSLSLFVEHMLLGIEAVEKKLTPLVLEHTKRLGQILENYSDLKTQQSFEAVIVLLKSLKEAAVQCILRFSFAQCPVCIRDPQNPLCLPCEHIFCVDCIKQWLIPGQMYCPLCMQPVSDDFAMVPSHAIRIRINQHVQFRKQCNAFFIDLVSTVCFKDNSPPCSAVICHLLSFLMVEINPTTILRGNRQILTKVLSPFDDSVDKNPVVRSVVLKLLLKYSFDEVKHYLQQHLMAVERSNVLEQTDKTELYCLYINCLEDSMFERLHFRSNADRQKWLQDESTFLIDHLQSHGESAEKATVEYLQQVARVRMDLDVAATLIVDRLEANESQEDGQNETTPFLTSVVNLCKHSGNDWYRVYLIRKISSQHGVEFALKLLKVETMLWLFPEEILQKAEEATPIDQYLVCGEDYQTIRNAVANVVMKGKVEGLDEACKTCRCSPQRTTVFLLLALCREVTTLYRETNANFHPKPQQLEALKSYIQTSKFLGSQEVKAFAQNLVTNHLGPMALQPGASSAKYVLVELTIHLAAVLLCEKQGILTPLQHLAMAPANMQAAFLPTMPEDMLVVAQQALGPLQWYNCPNGHPCTIGECGQPMERSHCLDCGAEIGGNNHRPVLGFHVVQLQGDRTQRGHILGDPRRRDNPDMLDTKSMSPVSFTIVRMLTHMAMLIGACSHPQNIHAIIKPPVHDPGVFLLEHLLKDLQHLIRSLGKGTDDTVSTVHLLISSLLEPDQQLQWPVPNDNQLSTKEARNAWEMDVSNAIITPQLKHLDRCLKEVNTYIQNDSRISASPIMTLIFGNPRLLLASLPQNSLIHGSAMWSCREEVCLLSLTHIVEQNDGKDKLPVLWRFLHREAELRLVKHLPDILTLQRDLVKKFQNNSELTCDTIDEFLNSQKAVSLKAWYNKNIDIFLTTWNQLRVSLATNGEIKIPAELHQRDLDLNSDFKVLLPRRQGPGLCSTALVSYLIALHNDLIYCVDKHTGEETSYKVSPADLTDLHVIRYELERDLMPLLLSNTQYSIERGQETLHEYDLPKIQQQIVSRFLLGKPLITLNGIPTLVNRHDRNYEIILKDVKAKVKQEPLQTLTLFTVVGELHSYSDVCEALSKLEVALGFLAMTGGEPNMQLSCYLGEVLQMGNQMAPHILKTLSMCNLKHCVALWQLLASLKSENMLRLKRDPFLGVSDKYKQALSEDEHSLLTGFFSKSSGDIFLLEMHEFLVLVLKKPNAPETYRPEWGLKETLVSYLERKDLDIPSDVEEFFPCEIRLSHYVEAWKFIVAFRQERNQRQGSRD</sequence>
<keyword evidence="27" id="KW-1185">Reference proteome</keyword>
<dbReference type="GO" id="GO:0016020">
    <property type="term" value="C:membrane"/>
    <property type="evidence" value="ECO:0007669"/>
    <property type="project" value="TreeGrafter"/>
</dbReference>
<dbReference type="GO" id="GO:0008270">
    <property type="term" value="F:zinc ion binding"/>
    <property type="evidence" value="ECO:0007669"/>
    <property type="project" value="UniProtKB-KW"/>
</dbReference>
<evidence type="ECO:0000256" key="18">
    <source>
        <dbReference type="ARBA" id="ARBA00022859"/>
    </source>
</evidence>
<feature type="region of interest" description="Disordered" evidence="23">
    <location>
        <begin position="179"/>
        <end position="376"/>
    </location>
</feature>
<dbReference type="SUPFAM" id="SSF57850">
    <property type="entry name" value="RING/U-box"/>
    <property type="match status" value="1"/>
</dbReference>
<feature type="compositionally biased region" description="Basic and acidic residues" evidence="23">
    <location>
        <begin position="183"/>
        <end position="200"/>
    </location>
</feature>
<evidence type="ECO:0000256" key="13">
    <source>
        <dbReference type="ARBA" id="ARBA00022771"/>
    </source>
</evidence>
<evidence type="ECO:0000313" key="26">
    <source>
        <dbReference type="EMBL" id="KAF3700150.1"/>
    </source>
</evidence>
<dbReference type="EMBL" id="CM015726">
    <property type="protein sequence ID" value="KAF3700150.1"/>
    <property type="molecule type" value="Genomic_DNA"/>
</dbReference>
<keyword evidence="8" id="KW-0037">Angiogenesis</keyword>
<keyword evidence="14" id="KW-0833">Ubl conjugation pathway</keyword>
<dbReference type="GO" id="GO:2000051">
    <property type="term" value="P:negative regulation of non-canonical Wnt signaling pathway"/>
    <property type="evidence" value="ECO:0007669"/>
    <property type="project" value="TreeGrafter"/>
</dbReference>
<keyword evidence="9" id="KW-0551">Lipid droplet</keyword>
<dbReference type="PANTHER" id="PTHR22605">
    <property type="entry name" value="RZ-TYPE DOMAIN-CONTAINING PROTEIN"/>
    <property type="match status" value="1"/>
</dbReference>
<reference evidence="27" key="2">
    <citation type="submission" date="2019-02" db="EMBL/GenBank/DDBJ databases">
        <title>Opniocepnalus argus Var Kimnra genome.</title>
        <authorList>
            <person name="Zhou C."/>
            <person name="Xiao S."/>
        </authorList>
    </citation>
    <scope>NUCLEOTIDE SEQUENCE [LARGE SCALE GENOMIC DNA]</scope>
</reference>
<evidence type="ECO:0000256" key="7">
    <source>
        <dbReference type="ARBA" id="ARBA00022490"/>
    </source>
</evidence>
<comment type="catalytic activity">
    <reaction evidence="21">
        <text>ATP + H2O = ADP + phosphate + H(+)</text>
        <dbReference type="Rhea" id="RHEA:13065"/>
        <dbReference type="ChEBI" id="CHEBI:15377"/>
        <dbReference type="ChEBI" id="CHEBI:15378"/>
        <dbReference type="ChEBI" id="CHEBI:30616"/>
        <dbReference type="ChEBI" id="CHEBI:43474"/>
        <dbReference type="ChEBI" id="CHEBI:456216"/>
    </reaction>
    <physiologicalReaction direction="left-to-right" evidence="21">
        <dbReference type="Rhea" id="RHEA:13066"/>
    </physiologicalReaction>
</comment>
<dbReference type="Proteomes" id="UP000503349">
    <property type="component" value="Chromosome 15"/>
</dbReference>
<accession>A0A6G1QBW2</accession>
<evidence type="ECO:0000256" key="20">
    <source>
        <dbReference type="ARBA" id="ARBA00023268"/>
    </source>
</evidence>
<evidence type="ECO:0000256" key="19">
    <source>
        <dbReference type="ARBA" id="ARBA00023098"/>
    </source>
</evidence>
<dbReference type="InterPro" id="IPR031248">
    <property type="entry name" value="RNF213"/>
</dbReference>
<keyword evidence="15" id="KW-0378">Hydrolase</keyword>
<evidence type="ECO:0000256" key="16">
    <source>
        <dbReference type="ARBA" id="ARBA00022833"/>
    </source>
</evidence>
<feature type="domain" description="RZ-type" evidence="25">
    <location>
        <begin position="4497"/>
        <end position="4567"/>
    </location>
</feature>
<evidence type="ECO:0000256" key="1">
    <source>
        <dbReference type="ARBA" id="ARBA00000900"/>
    </source>
</evidence>
<comment type="pathway">
    <text evidence="4">Protein modification; protein ubiquitination.</text>
</comment>
<evidence type="ECO:0000256" key="8">
    <source>
        <dbReference type="ARBA" id="ARBA00022657"/>
    </source>
</evidence>
<gene>
    <name evidence="26" type="ORF">EXN66_Car015837</name>
</gene>
<keyword evidence="18" id="KW-0391">Immunity</keyword>